<dbReference type="EMBL" id="CP095045">
    <property type="protein sequence ID" value="UOQ58551.1"/>
    <property type="molecule type" value="Genomic_DNA"/>
</dbReference>
<organism evidence="1 2">
    <name type="scientific">Leucobacter allii</name>
    <dbReference type="NCBI Taxonomy" id="2932247"/>
    <lineage>
        <taxon>Bacteria</taxon>
        <taxon>Bacillati</taxon>
        <taxon>Actinomycetota</taxon>
        <taxon>Actinomycetes</taxon>
        <taxon>Micrococcales</taxon>
        <taxon>Microbacteriaceae</taxon>
        <taxon>Leucobacter</taxon>
    </lineage>
</organism>
<gene>
    <name evidence="1" type="ORF">MUN78_06935</name>
</gene>
<dbReference type="Gene3D" id="2.40.30.200">
    <property type="match status" value="1"/>
</dbReference>
<proteinExistence type="predicted"/>
<evidence type="ECO:0008006" key="3">
    <source>
        <dbReference type="Google" id="ProtNLM"/>
    </source>
</evidence>
<evidence type="ECO:0000313" key="1">
    <source>
        <dbReference type="EMBL" id="UOQ58551.1"/>
    </source>
</evidence>
<protein>
    <recommendedName>
        <fullName evidence="3">Phage tail protein</fullName>
    </recommendedName>
</protein>
<accession>A0ABY4FQL2</accession>
<dbReference type="RefSeq" id="WP_244729590.1">
    <property type="nucleotide sequence ID" value="NZ_CP095045.1"/>
</dbReference>
<dbReference type="Proteomes" id="UP000831786">
    <property type="component" value="Chromosome"/>
</dbReference>
<keyword evidence="2" id="KW-1185">Reference proteome</keyword>
<reference evidence="1 2" key="1">
    <citation type="submission" date="2022-04" db="EMBL/GenBank/DDBJ databases">
        <title>Leucobacter sp. isolated from rhizosphere of garlic.</title>
        <authorList>
            <person name="Won M."/>
            <person name="Lee C.-M."/>
            <person name="Woen H.-Y."/>
            <person name="Kwon S.-W."/>
        </authorList>
    </citation>
    <scope>NUCLEOTIDE SEQUENCE [LARGE SCALE GENOMIC DNA]</scope>
    <source>
        <strain evidence="1 2">H21R-40</strain>
    </source>
</reference>
<evidence type="ECO:0000313" key="2">
    <source>
        <dbReference type="Proteomes" id="UP000831786"/>
    </source>
</evidence>
<sequence>MSGTLVPDQGLKFLDIQGWWGLTPSRGRPDPLPGESGTYRRSTIRRDARAITIPGEIRTADNRELHAVIDRLTTALAAGAGRLVFFTPAAGQWERWVEIDRLDIDPDHGRSVTKFTIDVIAPDPRRYGPVQTVGPVGLPEVSGGMRLPRRFPWNFGQVAAGGRLLVPNAGSIPLMPRLLISGAFEAVAVRDVTAGRRLRLEWPVHEGETLVLDLRRRRAEIGSSEVTRWMTSRQWGAVEPGATHEFRFEVEGRIGSPQMTAQFQIGAP</sequence>
<name>A0ABY4FQL2_9MICO</name>